<reference evidence="2 3" key="1">
    <citation type="submission" date="2021-11" db="EMBL/GenBank/DDBJ databases">
        <title>Seasonal and diel survey of microbial diversity of the Tyrrhenian coast.</title>
        <authorList>
            <person name="Gattoni G."/>
            <person name="Corral P."/>
        </authorList>
    </citation>
    <scope>NUCLEOTIDE SEQUENCE [LARGE SCALE GENOMIC DNA]</scope>
    <source>
        <strain evidence="2 3">Mr9</strain>
    </source>
</reference>
<evidence type="ECO:0000313" key="3">
    <source>
        <dbReference type="Proteomes" id="UP001197770"/>
    </source>
</evidence>
<keyword evidence="3" id="KW-1185">Reference proteome</keyword>
<protein>
    <submittedName>
        <fullName evidence="2">GIY-YIG nuclease family protein</fullName>
    </submittedName>
</protein>
<dbReference type="Proteomes" id="UP001197770">
    <property type="component" value="Unassembled WGS sequence"/>
</dbReference>
<dbReference type="InterPro" id="IPR000305">
    <property type="entry name" value="GIY-YIG_endonuc"/>
</dbReference>
<dbReference type="InterPro" id="IPR035901">
    <property type="entry name" value="GIY-YIG_endonuc_sf"/>
</dbReference>
<name>A0ABS8GN85_9FLAO</name>
<evidence type="ECO:0000313" key="2">
    <source>
        <dbReference type="EMBL" id="MCC4211425.1"/>
    </source>
</evidence>
<proteinExistence type="predicted"/>
<dbReference type="Gene3D" id="3.40.1440.10">
    <property type="entry name" value="GIY-YIG endonuclease"/>
    <property type="match status" value="1"/>
</dbReference>
<dbReference type="RefSeq" id="WP_228228544.1">
    <property type="nucleotide sequence ID" value="NZ_JAJGMW010000002.1"/>
</dbReference>
<dbReference type="EMBL" id="JAJGMW010000002">
    <property type="protein sequence ID" value="MCC4211425.1"/>
    <property type="molecule type" value="Genomic_DNA"/>
</dbReference>
<accession>A0ABS8GN85</accession>
<evidence type="ECO:0000259" key="1">
    <source>
        <dbReference type="Pfam" id="PF01541"/>
    </source>
</evidence>
<organism evidence="2 3">
    <name type="scientific">Leeuwenhoekiella parthenopeia</name>
    <dbReference type="NCBI Taxonomy" id="2890320"/>
    <lineage>
        <taxon>Bacteria</taxon>
        <taxon>Pseudomonadati</taxon>
        <taxon>Bacteroidota</taxon>
        <taxon>Flavobacteriia</taxon>
        <taxon>Flavobacteriales</taxon>
        <taxon>Flavobacteriaceae</taxon>
        <taxon>Leeuwenhoekiella</taxon>
    </lineage>
</organism>
<feature type="domain" description="GIY-YIG" evidence="1">
    <location>
        <begin position="3"/>
        <end position="30"/>
    </location>
</feature>
<comment type="caution">
    <text evidence="2">The sequence shown here is derived from an EMBL/GenBank/DDBJ whole genome shotgun (WGS) entry which is preliminary data.</text>
</comment>
<gene>
    <name evidence="2" type="ORF">LLW17_01730</name>
</gene>
<sequence length="45" mass="5034">MAGYTYILECVNGSYYTGSTKNLEVRLKTISGRKRSSVYSQTYSG</sequence>
<dbReference type="SUPFAM" id="SSF82771">
    <property type="entry name" value="GIY-YIG endonuclease"/>
    <property type="match status" value="1"/>
</dbReference>
<dbReference type="Pfam" id="PF01541">
    <property type="entry name" value="GIY-YIG"/>
    <property type="match status" value="1"/>
</dbReference>